<protein>
    <submittedName>
        <fullName evidence="3">Response regulator consisting of a CheY-like receiver domain and a winged-helix DNA-binding domain</fullName>
    </submittedName>
</protein>
<accession>A0A0C2V4E7</accession>
<reference evidence="3 4" key="1">
    <citation type="submission" date="2015-01" db="EMBL/GenBank/DDBJ databases">
        <title>Genome Sequence of Magnetospirillum magnetotacticum Strain MS-1.</title>
        <authorList>
            <person name="Marinov G.K."/>
            <person name="Smalley M.D."/>
            <person name="DeSalvo G."/>
        </authorList>
    </citation>
    <scope>NUCLEOTIDE SEQUENCE [LARGE SCALE GENOMIC DNA]</scope>
    <source>
        <strain evidence="3 4">MS-1</strain>
    </source>
</reference>
<dbReference type="GO" id="GO:0003677">
    <property type="term" value="F:DNA binding"/>
    <property type="evidence" value="ECO:0007669"/>
    <property type="project" value="UniProtKB-KW"/>
</dbReference>
<dbReference type="SUPFAM" id="SSF47226">
    <property type="entry name" value="Histidine-containing phosphotransfer domain, HPT domain"/>
    <property type="match status" value="1"/>
</dbReference>
<dbReference type="STRING" id="272627.CCC_02740"/>
<comment type="caution">
    <text evidence="3">The sequence shown here is derived from an EMBL/GenBank/DDBJ whole genome shotgun (WGS) entry which is preliminary data.</text>
</comment>
<evidence type="ECO:0000313" key="3">
    <source>
        <dbReference type="EMBL" id="KIL99951.1"/>
    </source>
</evidence>
<dbReference type="SUPFAM" id="SSF52172">
    <property type="entry name" value="CheY-like"/>
    <property type="match status" value="1"/>
</dbReference>
<proteinExistence type="predicted"/>
<dbReference type="PROSITE" id="PS50110">
    <property type="entry name" value="RESPONSE_REGULATORY"/>
    <property type="match status" value="1"/>
</dbReference>
<dbReference type="Proteomes" id="UP000031971">
    <property type="component" value="Unassembled WGS sequence"/>
</dbReference>
<feature type="domain" description="Response regulatory" evidence="2">
    <location>
        <begin position="142"/>
        <end position="260"/>
    </location>
</feature>
<dbReference type="InterPro" id="IPR036641">
    <property type="entry name" value="HPT_dom_sf"/>
</dbReference>
<comment type="caution">
    <text evidence="1">Lacks conserved residue(s) required for the propagation of feature annotation.</text>
</comment>
<keyword evidence="4" id="KW-1185">Reference proteome</keyword>
<dbReference type="OrthoDB" id="8439620at2"/>
<dbReference type="AlphaFoldDB" id="A0A0C2V4E7"/>
<dbReference type="InterPro" id="IPR001789">
    <property type="entry name" value="Sig_transdc_resp-reg_receiver"/>
</dbReference>
<organism evidence="3 4">
    <name type="scientific">Paramagnetospirillum magnetotacticum MS-1</name>
    <dbReference type="NCBI Taxonomy" id="272627"/>
    <lineage>
        <taxon>Bacteria</taxon>
        <taxon>Pseudomonadati</taxon>
        <taxon>Pseudomonadota</taxon>
        <taxon>Alphaproteobacteria</taxon>
        <taxon>Rhodospirillales</taxon>
        <taxon>Magnetospirillaceae</taxon>
        <taxon>Paramagnetospirillum</taxon>
    </lineage>
</organism>
<dbReference type="InterPro" id="IPR011006">
    <property type="entry name" value="CheY-like_superfamily"/>
</dbReference>
<dbReference type="GO" id="GO:0000160">
    <property type="term" value="P:phosphorelay signal transduction system"/>
    <property type="evidence" value="ECO:0007669"/>
    <property type="project" value="InterPro"/>
</dbReference>
<keyword evidence="3" id="KW-0238">DNA-binding</keyword>
<dbReference type="EMBL" id="JXSL01000020">
    <property type="protein sequence ID" value="KIL99951.1"/>
    <property type="molecule type" value="Genomic_DNA"/>
</dbReference>
<evidence type="ECO:0000313" key="4">
    <source>
        <dbReference type="Proteomes" id="UP000031971"/>
    </source>
</evidence>
<evidence type="ECO:0000256" key="1">
    <source>
        <dbReference type="PROSITE-ProRule" id="PRU00169"/>
    </source>
</evidence>
<dbReference type="RefSeq" id="WP_009869281.1">
    <property type="nucleotide sequence ID" value="NZ_JXSL01000020.1"/>
</dbReference>
<name>A0A0C2V4E7_PARME</name>
<dbReference type="Gene3D" id="3.40.50.2300">
    <property type="match status" value="1"/>
</dbReference>
<sequence length="260" mass="28400">MAAFDNADNENELRVINEFLEELRDTASQLQVLVGNMRSKSITPADGLATLKREASNLRSTAQGLSLPMIKLVTHRFDEYVGELKEAGSAELDEIQVFVDKIEKLADGEQISEADAPAVVRSLPAKRTADIDFGKIEKKNVEILLVVPEKAMSRIVERELAACGYRTSTIRDGFSAMETVVRTRPDMVIASVELGLLSGVDLGCALGAMPVTESIPFALFTSYEWGNPKLKGLPPRASLIRKGAKFGDDLAETLARFNIT</sequence>
<gene>
    <name evidence="3" type="ORF">CCC_02740</name>
</gene>
<evidence type="ECO:0000259" key="2">
    <source>
        <dbReference type="PROSITE" id="PS50110"/>
    </source>
</evidence>